<dbReference type="Pfam" id="PF01232">
    <property type="entry name" value="Mannitol_dh"/>
    <property type="match status" value="1"/>
</dbReference>
<dbReference type="PANTHER" id="PTHR30524:SF0">
    <property type="entry name" value="ALTRONATE OXIDOREDUCTASE-RELATED"/>
    <property type="match status" value="1"/>
</dbReference>
<feature type="domain" description="Mannitol dehydrogenase C-terminal" evidence="9">
    <location>
        <begin position="204"/>
        <end position="374"/>
    </location>
</feature>
<protein>
    <recommendedName>
        <fullName evidence="3 7">Mannitol-1-phosphate 5-dehydrogenase</fullName>
        <ecNumber evidence="2 7">1.1.1.17</ecNumber>
    </recommendedName>
</protein>
<dbReference type="Pfam" id="PF08125">
    <property type="entry name" value="Mannitol_dh_C"/>
    <property type="match status" value="1"/>
</dbReference>
<dbReference type="GO" id="GO:0005829">
    <property type="term" value="C:cytosol"/>
    <property type="evidence" value="ECO:0007669"/>
    <property type="project" value="TreeGrafter"/>
</dbReference>
<dbReference type="InterPro" id="IPR013328">
    <property type="entry name" value="6PGD_dom2"/>
</dbReference>
<dbReference type="NCBIfam" id="NF002647">
    <property type="entry name" value="PRK02318.1-3"/>
    <property type="match status" value="1"/>
</dbReference>
<evidence type="ECO:0000256" key="7">
    <source>
        <dbReference type="HAMAP-Rule" id="MF_00196"/>
    </source>
</evidence>
<dbReference type="SUPFAM" id="SSF48179">
    <property type="entry name" value="6-phosphogluconate dehydrogenase C-terminal domain-like"/>
    <property type="match status" value="1"/>
</dbReference>
<evidence type="ECO:0000256" key="1">
    <source>
        <dbReference type="ARBA" id="ARBA00006541"/>
    </source>
</evidence>
<dbReference type="InterPro" id="IPR008927">
    <property type="entry name" value="6-PGluconate_DH-like_C_sf"/>
</dbReference>
<evidence type="ECO:0000259" key="9">
    <source>
        <dbReference type="Pfam" id="PF08125"/>
    </source>
</evidence>
<dbReference type="InterPro" id="IPR013118">
    <property type="entry name" value="Mannitol_DH_C"/>
</dbReference>
<reference evidence="10 11" key="1">
    <citation type="submission" date="2017-09" db="EMBL/GenBank/DDBJ databases">
        <title>Complete genome sequence of Oxytococcus suis strain ZY16052.</title>
        <authorList>
            <person name="Li F."/>
        </authorList>
    </citation>
    <scope>NUCLEOTIDE SEQUENCE [LARGE SCALE GENOMIC DNA]</scope>
    <source>
        <strain evidence="10 11">ZY16052</strain>
    </source>
</reference>
<keyword evidence="4 7" id="KW-0560">Oxidoreductase</keyword>
<organism evidence="10 11">
    <name type="scientific">Suicoccus acidiformans</name>
    <dbReference type="NCBI Taxonomy" id="2036206"/>
    <lineage>
        <taxon>Bacteria</taxon>
        <taxon>Bacillati</taxon>
        <taxon>Bacillota</taxon>
        <taxon>Bacilli</taxon>
        <taxon>Lactobacillales</taxon>
        <taxon>Aerococcaceae</taxon>
        <taxon>Suicoccus</taxon>
    </lineage>
</organism>
<dbReference type="GO" id="GO:0008926">
    <property type="term" value="F:mannitol-1-phosphate 5-dehydrogenase activity"/>
    <property type="evidence" value="ECO:0007669"/>
    <property type="project" value="UniProtKB-UniRule"/>
</dbReference>
<dbReference type="InterPro" id="IPR023028">
    <property type="entry name" value="Mannitol_1_phos_5_DH"/>
</dbReference>
<feature type="binding site" evidence="7">
    <location>
        <begin position="3"/>
        <end position="14"/>
    </location>
    <ligand>
        <name>NAD(+)</name>
        <dbReference type="ChEBI" id="CHEBI:57540"/>
    </ligand>
</feature>
<sequence length="382" mass="42541">MRAVHFGAGNIGRGFIGEVLNQNDFAITFVDLNEHVIDALQERGEYVIELAEQAKTQIKVSNVTGINNGQDPEAVVQAIREADILTTAIGPNILPHIAGLIADGIQARLQAKKETSMDMIACENMIGGSQFLKEEVYKHLSEDAKAYAEEYIGFPNAAVDRIVPIQSHEDPLFVSVEPFKEWVIDQTQLKGTHIHLNDVLYVEDLEPYIERKLFSVNTGHATVAYKGYYEGFTTIDEALEDKGVHAQLEAVLNETGALLEAKWGFEHEAHQAYIQKIISRFQNPNISDEVTRVARTPIRKLGYDERFIRPLREAKAHELTYNALLDTIGLIFQYDYAEDEQAQALQTKLQEQGATATIVEVTGLTDAGLISEIEAAIAKYAK</sequence>
<dbReference type="KEGG" id="abae:CL176_11620"/>
<dbReference type="GO" id="GO:0019592">
    <property type="term" value="P:mannitol catabolic process"/>
    <property type="evidence" value="ECO:0007669"/>
    <property type="project" value="TreeGrafter"/>
</dbReference>
<proteinExistence type="inferred from homology"/>
<dbReference type="InterPro" id="IPR013131">
    <property type="entry name" value="Mannitol_DH_N"/>
</dbReference>
<dbReference type="NCBIfam" id="NF002646">
    <property type="entry name" value="PRK02318.1-2"/>
    <property type="match status" value="1"/>
</dbReference>
<dbReference type="PANTHER" id="PTHR30524">
    <property type="entry name" value="MANNITOL-1-PHOSPHATE 5-DEHYDROGENASE"/>
    <property type="match status" value="1"/>
</dbReference>
<dbReference type="InterPro" id="IPR036291">
    <property type="entry name" value="NAD(P)-bd_dom_sf"/>
</dbReference>
<dbReference type="InterPro" id="IPR023027">
    <property type="entry name" value="Mannitol_DH_CS"/>
</dbReference>
<dbReference type="NCBIfam" id="NF002652">
    <property type="entry name" value="PRK02318.2-5"/>
    <property type="match status" value="1"/>
</dbReference>
<gene>
    <name evidence="7" type="primary">mtlD</name>
    <name evidence="10" type="ORF">CL176_11620</name>
</gene>
<dbReference type="PRINTS" id="PR00084">
    <property type="entry name" value="MTLDHDRGNASE"/>
</dbReference>
<evidence type="ECO:0000256" key="4">
    <source>
        <dbReference type="ARBA" id="ARBA00023002"/>
    </source>
</evidence>
<dbReference type="InterPro" id="IPR000669">
    <property type="entry name" value="Mannitol_DH"/>
</dbReference>
<evidence type="ECO:0000313" key="10">
    <source>
        <dbReference type="EMBL" id="AXY26595.1"/>
    </source>
</evidence>
<dbReference type="PROSITE" id="PS00974">
    <property type="entry name" value="MANNITOL_DHGENASE"/>
    <property type="match status" value="1"/>
</dbReference>
<dbReference type="Gene3D" id="3.40.50.720">
    <property type="entry name" value="NAD(P)-binding Rossmann-like Domain"/>
    <property type="match status" value="1"/>
</dbReference>
<dbReference type="EC" id="1.1.1.17" evidence="2 7"/>
<dbReference type="OrthoDB" id="271711at2"/>
<evidence type="ECO:0000256" key="3">
    <source>
        <dbReference type="ARBA" id="ARBA00016219"/>
    </source>
</evidence>
<name>A0A347WND8_9LACT</name>
<comment type="similarity">
    <text evidence="1 7">Belongs to the mannitol dehydrogenase family.</text>
</comment>
<comment type="catalytic activity">
    <reaction evidence="6 7">
        <text>D-mannitol 1-phosphate + NAD(+) = beta-D-fructose 6-phosphate + NADH + H(+)</text>
        <dbReference type="Rhea" id="RHEA:19661"/>
        <dbReference type="ChEBI" id="CHEBI:15378"/>
        <dbReference type="ChEBI" id="CHEBI:57540"/>
        <dbReference type="ChEBI" id="CHEBI:57634"/>
        <dbReference type="ChEBI" id="CHEBI:57945"/>
        <dbReference type="ChEBI" id="CHEBI:61381"/>
        <dbReference type="EC" id="1.1.1.17"/>
    </reaction>
</comment>
<keyword evidence="11" id="KW-1185">Reference proteome</keyword>
<accession>A0A347WND8</accession>
<dbReference type="Proteomes" id="UP000263232">
    <property type="component" value="Chromosome"/>
</dbReference>
<evidence type="ECO:0000313" key="11">
    <source>
        <dbReference type="Proteomes" id="UP000263232"/>
    </source>
</evidence>
<evidence type="ECO:0000259" key="8">
    <source>
        <dbReference type="Pfam" id="PF01232"/>
    </source>
</evidence>
<dbReference type="HAMAP" id="MF_00196">
    <property type="entry name" value="Mannitol_dehydrog"/>
    <property type="match status" value="1"/>
</dbReference>
<evidence type="ECO:0000256" key="6">
    <source>
        <dbReference type="ARBA" id="ARBA00048615"/>
    </source>
</evidence>
<dbReference type="AlphaFoldDB" id="A0A347WND8"/>
<feature type="domain" description="Mannitol dehydrogenase N-terminal" evidence="8">
    <location>
        <begin position="1"/>
        <end position="197"/>
    </location>
</feature>
<dbReference type="EMBL" id="CP023434">
    <property type="protein sequence ID" value="AXY26595.1"/>
    <property type="molecule type" value="Genomic_DNA"/>
</dbReference>
<evidence type="ECO:0000256" key="2">
    <source>
        <dbReference type="ARBA" id="ARBA00012939"/>
    </source>
</evidence>
<keyword evidence="5 7" id="KW-0520">NAD</keyword>
<evidence type="ECO:0000256" key="5">
    <source>
        <dbReference type="ARBA" id="ARBA00023027"/>
    </source>
</evidence>
<dbReference type="SUPFAM" id="SSF51735">
    <property type="entry name" value="NAD(P)-binding Rossmann-fold domains"/>
    <property type="match status" value="1"/>
</dbReference>
<dbReference type="RefSeq" id="WP_118991451.1">
    <property type="nucleotide sequence ID" value="NZ_CP023434.1"/>
</dbReference>
<dbReference type="Gene3D" id="1.10.1040.10">
    <property type="entry name" value="N-(1-d-carboxylethyl)-l-norvaline Dehydrogenase, domain 2"/>
    <property type="match status" value="1"/>
</dbReference>